<organism evidence="1 2">
    <name type="scientific">Cryobacterium zhongshanensis</name>
    <dbReference type="NCBI Taxonomy" id="2928153"/>
    <lineage>
        <taxon>Bacteria</taxon>
        <taxon>Bacillati</taxon>
        <taxon>Actinomycetota</taxon>
        <taxon>Actinomycetes</taxon>
        <taxon>Micrococcales</taxon>
        <taxon>Microbacteriaceae</taxon>
        <taxon>Cryobacterium</taxon>
    </lineage>
</organism>
<proteinExistence type="predicted"/>
<name>A0AA41QT23_9MICO</name>
<dbReference type="EMBL" id="JALGAR010000001">
    <property type="protein sequence ID" value="MCI4656458.1"/>
    <property type="molecule type" value="Genomic_DNA"/>
</dbReference>
<sequence>MMIFAMIALGVGYGMVSTLVLSRDSASRETAAGIASSEIDAARAKGNPFAVLDVPAHTVTTAATENFIVSLSTAWVTPTGAASTCGTGGGALQYKRVTVTVTWPNIRPTSRPVVVDTLLAPSTRINDPTKGTLLISVKNARGLGQPGVTFTATPATGAALVTTPTDADGCAFLLQAAPGDYAVKLTTTGMVDSRLQETNPSVTHTVAAGSSASYSFQFDKAVRFTLTYASNIAAPLPNIPTNLDYTFINNVGNWVLPATSSHVDLHPFTVGYQAFAGKLSATGCSSVDPGDWAPDTSVTPARVSARQPIAAPLPGESVTVNVPMGGAIVTGGATGGWLTAVSDPATPVAGEHSCLASPTTTMTYTFGNIVPSSGSVRIALPFGSWRLFTSASSTGALTELPRTRVPSLLTNGLLVPSAASLFVLDPR</sequence>
<accession>A0AA41QT23</accession>
<evidence type="ECO:0000313" key="1">
    <source>
        <dbReference type="EMBL" id="MCI4656458.1"/>
    </source>
</evidence>
<protein>
    <submittedName>
        <fullName evidence="1">Type II secretion system protein</fullName>
    </submittedName>
</protein>
<comment type="caution">
    <text evidence="1">The sequence shown here is derived from an EMBL/GenBank/DDBJ whole genome shotgun (WGS) entry which is preliminary data.</text>
</comment>
<gene>
    <name evidence="1" type="ORF">MQH31_01350</name>
</gene>
<keyword evidence="2" id="KW-1185">Reference proteome</keyword>
<reference evidence="1" key="1">
    <citation type="submission" date="2022-03" db="EMBL/GenBank/DDBJ databases">
        <title>Cryobacterium sp. nov. strain ZS14-85, isolated from Antarctic soil.</title>
        <authorList>
            <person name="Li J."/>
            <person name="Niu G."/>
        </authorList>
    </citation>
    <scope>NUCLEOTIDE SEQUENCE</scope>
    <source>
        <strain evidence="1">ZS14-85</strain>
    </source>
</reference>
<dbReference type="SUPFAM" id="SSF49478">
    <property type="entry name" value="Cna protein B-type domain"/>
    <property type="match status" value="1"/>
</dbReference>
<dbReference type="Proteomes" id="UP001165341">
    <property type="component" value="Unassembled WGS sequence"/>
</dbReference>
<evidence type="ECO:0000313" key="2">
    <source>
        <dbReference type="Proteomes" id="UP001165341"/>
    </source>
</evidence>
<dbReference type="AlphaFoldDB" id="A0AA41QT23"/>